<keyword evidence="8 18" id="KW-0479">Metal-binding</keyword>
<dbReference type="PROSITE" id="PS50999">
    <property type="entry name" value="COX2_TM"/>
    <property type="match status" value="1"/>
</dbReference>
<feature type="transmembrane region" description="Helical" evidence="19">
    <location>
        <begin position="63"/>
        <end position="87"/>
    </location>
</feature>
<dbReference type="PRINTS" id="PR01166">
    <property type="entry name" value="CYCOXIDASEII"/>
</dbReference>
<organism evidence="22">
    <name type="scientific">Colletes gigas</name>
    <dbReference type="NCBI Taxonomy" id="935657"/>
    <lineage>
        <taxon>Eukaryota</taxon>
        <taxon>Metazoa</taxon>
        <taxon>Ecdysozoa</taxon>
        <taxon>Arthropoda</taxon>
        <taxon>Hexapoda</taxon>
        <taxon>Insecta</taxon>
        <taxon>Pterygota</taxon>
        <taxon>Neoptera</taxon>
        <taxon>Endopterygota</taxon>
        <taxon>Hymenoptera</taxon>
        <taxon>Apocrita</taxon>
        <taxon>Aculeata</taxon>
        <taxon>Apoidea</taxon>
        <taxon>Anthophila</taxon>
        <taxon>Colletidae</taxon>
        <taxon>Colletinae</taxon>
        <taxon>Colletes</taxon>
    </lineage>
</organism>
<accession>A0A7D5U1X3</accession>
<evidence type="ECO:0000256" key="13">
    <source>
        <dbReference type="ARBA" id="ARBA00022989"/>
    </source>
</evidence>
<dbReference type="SUPFAM" id="SSF81464">
    <property type="entry name" value="Cytochrome c oxidase subunit II-like, transmembrane region"/>
    <property type="match status" value="1"/>
</dbReference>
<evidence type="ECO:0000259" key="20">
    <source>
        <dbReference type="PROSITE" id="PS50857"/>
    </source>
</evidence>
<keyword evidence="15 18" id="KW-0496">Mitochondrion</keyword>
<dbReference type="GO" id="GO:0005507">
    <property type="term" value="F:copper ion binding"/>
    <property type="evidence" value="ECO:0007669"/>
    <property type="project" value="InterPro"/>
</dbReference>
<protein>
    <recommendedName>
        <fullName evidence="4 18">Cytochrome c oxidase subunit 2</fullName>
    </recommendedName>
</protein>
<evidence type="ECO:0000256" key="2">
    <source>
        <dbReference type="ARBA" id="ARBA00007866"/>
    </source>
</evidence>
<comment type="cofactor">
    <cofactor evidence="18">
        <name>Cu cation</name>
        <dbReference type="ChEBI" id="CHEBI:23378"/>
    </cofactor>
    <text evidence="18">Binds a copper A center.</text>
</comment>
<evidence type="ECO:0000256" key="19">
    <source>
        <dbReference type="SAM" id="Phobius"/>
    </source>
</evidence>
<proteinExistence type="inferred from homology"/>
<sequence length="229" mass="27552">MSHWYMFTFQDPCSPYSNNLNLFYNITMIMMTIIISFTLMIMFDILMNKFMNRYLLKHHMIEIIWTMLPMLILMFIAFPSLKMLYFIDEPWNPIFFTIKSIGHQWYWSYEYPEFKNLNYDSYMIKDLDNMNLFRLLDVDNRMIIPFYIPIRLLTTSSDVIHSWTVPSLGVKMDSIPGRINQMTLISMRSGLFFGQCSEICGTNHSFMPISIESTNHKNFMFWLSFMNIY</sequence>
<evidence type="ECO:0000256" key="3">
    <source>
        <dbReference type="ARBA" id="ARBA00011164"/>
    </source>
</evidence>
<evidence type="ECO:0000256" key="4">
    <source>
        <dbReference type="ARBA" id="ARBA00015946"/>
    </source>
</evidence>
<dbReference type="Gene3D" id="2.60.40.420">
    <property type="entry name" value="Cupredoxins - blue copper proteins"/>
    <property type="match status" value="1"/>
</dbReference>
<keyword evidence="14 18" id="KW-0186">Copper</keyword>
<keyword evidence="11" id="KW-1278">Translocase</keyword>
<dbReference type="InterPro" id="IPR034210">
    <property type="entry name" value="CcO_II_C"/>
</dbReference>
<feature type="domain" description="Cytochrome oxidase subunit II copper A binding" evidence="20">
    <location>
        <begin position="93"/>
        <end position="225"/>
    </location>
</feature>
<comment type="similarity">
    <text evidence="2 18">Belongs to the cytochrome c oxidase subunit 2 family.</text>
</comment>
<evidence type="ECO:0000256" key="9">
    <source>
        <dbReference type="ARBA" id="ARBA00022792"/>
    </source>
</evidence>
<dbReference type="SUPFAM" id="SSF49503">
    <property type="entry name" value="Cupredoxins"/>
    <property type="match status" value="1"/>
</dbReference>
<evidence type="ECO:0000256" key="12">
    <source>
        <dbReference type="ARBA" id="ARBA00022982"/>
    </source>
</evidence>
<keyword evidence="13 19" id="KW-1133">Transmembrane helix</keyword>
<dbReference type="Gene3D" id="1.10.287.90">
    <property type="match status" value="1"/>
</dbReference>
<dbReference type="PROSITE" id="PS50857">
    <property type="entry name" value="COX2_CUA"/>
    <property type="match status" value="1"/>
</dbReference>
<dbReference type="AlphaFoldDB" id="A0A7D5U1X3"/>
<evidence type="ECO:0000256" key="10">
    <source>
        <dbReference type="ARBA" id="ARBA00022842"/>
    </source>
</evidence>
<geneLocation type="mitochondrion" evidence="22"/>
<keyword evidence="16 18" id="KW-0472">Membrane</keyword>
<evidence type="ECO:0000256" key="8">
    <source>
        <dbReference type="ARBA" id="ARBA00022723"/>
    </source>
</evidence>
<dbReference type="PANTHER" id="PTHR22888:SF9">
    <property type="entry name" value="CYTOCHROME C OXIDASE SUBUNIT 2"/>
    <property type="match status" value="1"/>
</dbReference>
<gene>
    <name evidence="22" type="primary">COX2</name>
</gene>
<evidence type="ECO:0000256" key="7">
    <source>
        <dbReference type="ARBA" id="ARBA00022692"/>
    </source>
</evidence>
<dbReference type="EMBL" id="MN841004">
    <property type="protein sequence ID" value="QLI42497.1"/>
    <property type="molecule type" value="Genomic_DNA"/>
</dbReference>
<evidence type="ECO:0000256" key="14">
    <source>
        <dbReference type="ARBA" id="ARBA00023008"/>
    </source>
</evidence>
<evidence type="ECO:0000256" key="6">
    <source>
        <dbReference type="ARBA" id="ARBA00022660"/>
    </source>
</evidence>
<evidence type="ECO:0000256" key="11">
    <source>
        <dbReference type="ARBA" id="ARBA00022967"/>
    </source>
</evidence>
<dbReference type="PROSITE" id="PS00078">
    <property type="entry name" value="COX2"/>
    <property type="match status" value="1"/>
</dbReference>
<keyword evidence="6 18" id="KW-0679">Respiratory chain</keyword>
<evidence type="ECO:0000256" key="17">
    <source>
        <dbReference type="ARBA" id="ARBA00049512"/>
    </source>
</evidence>
<dbReference type="InterPro" id="IPR045187">
    <property type="entry name" value="CcO_II"/>
</dbReference>
<reference evidence="22" key="1">
    <citation type="submission" date="2019-12" db="EMBL/GenBank/DDBJ databases">
        <authorList>
            <person name="Zhou Q.-S."/>
        </authorList>
    </citation>
    <scope>NUCLEOTIDE SEQUENCE</scope>
</reference>
<dbReference type="Pfam" id="PF00116">
    <property type="entry name" value="COX2"/>
    <property type="match status" value="1"/>
</dbReference>
<dbReference type="GO" id="GO:0042773">
    <property type="term" value="P:ATP synthesis coupled electron transport"/>
    <property type="evidence" value="ECO:0007669"/>
    <property type="project" value="TreeGrafter"/>
</dbReference>
<dbReference type="FunFam" id="2.60.40.420:FF:000001">
    <property type="entry name" value="Cytochrome c oxidase subunit 2"/>
    <property type="match status" value="1"/>
</dbReference>
<evidence type="ECO:0000313" key="22">
    <source>
        <dbReference type="EMBL" id="QLI42497.1"/>
    </source>
</evidence>
<evidence type="ECO:0000256" key="1">
    <source>
        <dbReference type="ARBA" id="ARBA00004448"/>
    </source>
</evidence>
<dbReference type="InterPro" id="IPR002429">
    <property type="entry name" value="CcO_II-like_C"/>
</dbReference>
<dbReference type="CDD" id="cd13912">
    <property type="entry name" value="CcO_II_C"/>
    <property type="match status" value="1"/>
</dbReference>
<dbReference type="GO" id="GO:0004129">
    <property type="term" value="F:cytochrome-c oxidase activity"/>
    <property type="evidence" value="ECO:0007669"/>
    <property type="project" value="UniProtKB-EC"/>
</dbReference>
<evidence type="ECO:0000256" key="5">
    <source>
        <dbReference type="ARBA" id="ARBA00022448"/>
    </source>
</evidence>
<keyword evidence="7 18" id="KW-0812">Transmembrane</keyword>
<dbReference type="InterPro" id="IPR001505">
    <property type="entry name" value="Copper_CuA"/>
</dbReference>
<reference evidence="22" key="2">
    <citation type="journal article" date="2020" name="Genome Biol. Evol.">
        <title>The first draft genome of the plasterer bee Colletes gigas (Hymenoptera: Colletidae: Colletes).</title>
        <authorList>
            <person name="Zhou Q.S."/>
            <person name="Luo A."/>
            <person name="Zhang F."/>
            <person name="Niu Z.Q."/>
            <person name="Wu Q.T."/>
            <person name="Xiong M."/>
            <person name="Orr M.C."/>
            <person name="Zhu C.D."/>
        </authorList>
    </citation>
    <scope>NUCLEOTIDE SEQUENCE</scope>
</reference>
<keyword evidence="5 18" id="KW-0813">Transport</keyword>
<feature type="transmembrane region" description="Helical" evidence="19">
    <location>
        <begin position="22"/>
        <end position="43"/>
    </location>
</feature>
<comment type="function">
    <text evidence="18">Component of the cytochrome c oxidase, the last enzyme in the mitochondrial electron transport chain which drives oxidative phosphorylation. The respiratory chain contains 3 multisubunit complexes succinate dehydrogenase (complex II, CII), ubiquinol-cytochrome c oxidoreductase (cytochrome b-c1 complex, complex III, CIII) and cytochrome c oxidase (complex IV, CIV), that cooperate to transfer electrons derived from NADH and succinate to molecular oxygen, creating an electrochemical gradient over the inner membrane that drives transmembrane transport and the ATP synthase. Cytochrome c oxidase is the component of the respiratory chain that catalyzes the reduction of oxygen to water. Electrons originating from reduced cytochrome c in the intermembrane space (IMS) are transferred via the dinuclear copper A center (CU(A)) of subunit 2 and heme A of subunit 1 to the active site in subunit 1, a binuclear center (BNC) formed by heme A3 and copper B (CU(B)). The BNC reduces molecular oxygen to 2 water molecules using 4 electrons from cytochrome c in the IMS and 4 protons from the mitochondrial matrix.</text>
</comment>
<dbReference type="InterPro" id="IPR011759">
    <property type="entry name" value="Cyt_c_oxidase_su2_TM_dom"/>
</dbReference>
<evidence type="ECO:0000259" key="21">
    <source>
        <dbReference type="PROSITE" id="PS50999"/>
    </source>
</evidence>
<evidence type="ECO:0000256" key="18">
    <source>
        <dbReference type="RuleBase" id="RU000457"/>
    </source>
</evidence>
<dbReference type="InterPro" id="IPR036257">
    <property type="entry name" value="Cyt_c_oxidase_su2_TM_sf"/>
</dbReference>
<comment type="subunit">
    <text evidence="3">Component of the cytochrome c oxidase (complex IV, CIV), a multisubunit enzyme composed of a catalytic core of 3 subunits and several supernumerary subunits. The complex exists as a monomer or a dimer and forms supercomplexes (SCs) in the inner mitochondrial membrane with ubiquinol-cytochrome c oxidoreductase (cytochrome b-c1 complex, complex III, CIII).</text>
</comment>
<evidence type="ECO:0000256" key="16">
    <source>
        <dbReference type="ARBA" id="ARBA00023136"/>
    </source>
</evidence>
<feature type="domain" description="Cytochrome oxidase subunit II transmembrane region profile" evidence="21">
    <location>
        <begin position="1"/>
        <end position="91"/>
    </location>
</feature>
<dbReference type="InterPro" id="IPR008972">
    <property type="entry name" value="Cupredoxin"/>
</dbReference>
<dbReference type="PANTHER" id="PTHR22888">
    <property type="entry name" value="CYTOCHROME C OXIDASE, SUBUNIT II"/>
    <property type="match status" value="1"/>
</dbReference>
<keyword evidence="9 18" id="KW-0999">Mitochondrion inner membrane</keyword>
<keyword evidence="10" id="KW-0460">Magnesium</keyword>
<evidence type="ECO:0000256" key="15">
    <source>
        <dbReference type="ARBA" id="ARBA00023128"/>
    </source>
</evidence>
<name>A0A7D5U1X3_9HYME</name>
<comment type="subcellular location">
    <subcellularLocation>
        <location evidence="1 18">Mitochondrion inner membrane</location>
        <topology evidence="1 18">Multi-pass membrane protein</topology>
    </subcellularLocation>
</comment>
<keyword evidence="12 18" id="KW-0249">Electron transport</keyword>
<dbReference type="Pfam" id="PF02790">
    <property type="entry name" value="COX2_TM"/>
    <property type="match status" value="1"/>
</dbReference>
<dbReference type="GO" id="GO:0005743">
    <property type="term" value="C:mitochondrial inner membrane"/>
    <property type="evidence" value="ECO:0007669"/>
    <property type="project" value="UniProtKB-SubCell"/>
</dbReference>
<comment type="catalytic activity">
    <reaction evidence="17">
        <text>4 Fe(II)-[cytochrome c] + O2 + 8 H(+)(in) = 4 Fe(III)-[cytochrome c] + 2 H2O + 4 H(+)(out)</text>
        <dbReference type="Rhea" id="RHEA:11436"/>
        <dbReference type="Rhea" id="RHEA-COMP:10350"/>
        <dbReference type="Rhea" id="RHEA-COMP:14399"/>
        <dbReference type="ChEBI" id="CHEBI:15377"/>
        <dbReference type="ChEBI" id="CHEBI:15378"/>
        <dbReference type="ChEBI" id="CHEBI:15379"/>
        <dbReference type="ChEBI" id="CHEBI:29033"/>
        <dbReference type="ChEBI" id="CHEBI:29034"/>
        <dbReference type="EC" id="7.1.1.9"/>
    </reaction>
    <physiologicalReaction direction="left-to-right" evidence="17">
        <dbReference type="Rhea" id="RHEA:11437"/>
    </physiologicalReaction>
</comment>